<reference evidence="2 3" key="1">
    <citation type="submission" date="2019-01" db="EMBL/GenBank/DDBJ databases">
        <title>Novel species of Nocardioides.</title>
        <authorList>
            <person name="Liu Q."/>
            <person name="X Y.-H."/>
        </authorList>
    </citation>
    <scope>NUCLEOTIDE SEQUENCE [LARGE SCALE GENOMIC DNA]</scope>
    <source>
        <strain evidence="2 3">HLT2-9</strain>
    </source>
</reference>
<dbReference type="EMBL" id="SDWV01000013">
    <property type="protein sequence ID" value="RYC09600.1"/>
    <property type="molecule type" value="Genomic_DNA"/>
</dbReference>
<evidence type="ECO:0000256" key="1">
    <source>
        <dbReference type="SAM" id="SignalP"/>
    </source>
</evidence>
<keyword evidence="1" id="KW-0732">Signal</keyword>
<feature type="chain" id="PRO_5020982806" evidence="1">
    <location>
        <begin position="26"/>
        <end position="180"/>
    </location>
</feature>
<dbReference type="Proteomes" id="UP000291101">
    <property type="component" value="Unassembled WGS sequence"/>
</dbReference>
<sequence>MRTTILSAATLSIAALALTQLPANADGIGVEDPQDLGHGVDLRSVVVEHGARNVVVTTTHTDLQESYLTGSSGAVFLDTDPADTGPEYVLSGGYFVGTDYILLTTDGFATSKWGEPVEGSYRMKVDYDAEQVRMRISRDALGSPAEVRVAVRVAGTRPNGKDTARDWLGDPRSFTDWVAQ</sequence>
<keyword evidence="3" id="KW-1185">Reference proteome</keyword>
<name>A0A4Q2SYH4_9ACTN</name>
<organism evidence="2 3">
    <name type="scientific">Nocardioides zhouii</name>
    <dbReference type="NCBI Taxonomy" id="1168729"/>
    <lineage>
        <taxon>Bacteria</taxon>
        <taxon>Bacillati</taxon>
        <taxon>Actinomycetota</taxon>
        <taxon>Actinomycetes</taxon>
        <taxon>Propionibacteriales</taxon>
        <taxon>Nocardioidaceae</taxon>
        <taxon>Nocardioides</taxon>
    </lineage>
</organism>
<dbReference type="AlphaFoldDB" id="A0A4Q2SYH4"/>
<feature type="signal peptide" evidence="1">
    <location>
        <begin position="1"/>
        <end position="25"/>
    </location>
</feature>
<accession>A0A4Q2SYH4</accession>
<protein>
    <submittedName>
        <fullName evidence="2">Uncharacterized protein</fullName>
    </submittedName>
</protein>
<proteinExistence type="predicted"/>
<dbReference type="RefSeq" id="WP_129427443.1">
    <property type="nucleotide sequence ID" value="NZ_SDWV01000013.1"/>
</dbReference>
<dbReference type="OrthoDB" id="3780559at2"/>
<comment type="caution">
    <text evidence="2">The sequence shown here is derived from an EMBL/GenBank/DDBJ whole genome shotgun (WGS) entry which is preliminary data.</text>
</comment>
<evidence type="ECO:0000313" key="2">
    <source>
        <dbReference type="EMBL" id="RYC09600.1"/>
    </source>
</evidence>
<gene>
    <name evidence="2" type="ORF">EUA94_13700</name>
</gene>
<evidence type="ECO:0000313" key="3">
    <source>
        <dbReference type="Proteomes" id="UP000291101"/>
    </source>
</evidence>